<dbReference type="NCBIfam" id="NF038140">
    <property type="entry name" value="amidase_Rv3717"/>
    <property type="match status" value="1"/>
</dbReference>
<sequence length="267" mass="27859">MLDPPAPPARGRLRQVARRKALRHVGVAVLMVTFASPAAFDAPKASAVSLAGMAVFLDPGHNGVYDSSITRQVPNGRGGTKQCNTSGAATNDSYPEHAFNWDVTLRIRDALNQMGARTQMSRDDDNSVGPCVDQRAALANAMHPDAIVSIHADGGPATGRGFHVNYSSPPLNDVQGGPAVQLAHTMRDSLLASGLQPSTYIGSEGLYGRADLAGLNLAQYPAVLVELGNMKNGDDAAQMQSADGRAKYAAAVTDGIVAYLSGKAAHT</sequence>
<dbReference type="EMBL" id="MVIC01000092">
    <property type="protein sequence ID" value="ORB10753.1"/>
    <property type="molecule type" value="Genomic_DNA"/>
</dbReference>
<dbReference type="SMART" id="SM00646">
    <property type="entry name" value="Ami_3"/>
    <property type="match status" value="1"/>
</dbReference>
<evidence type="ECO:0000256" key="2">
    <source>
        <dbReference type="SAM" id="Phobius"/>
    </source>
</evidence>
<gene>
    <name evidence="4" type="ORF">BST37_22545</name>
</gene>
<dbReference type="CDD" id="cd02696">
    <property type="entry name" value="MurNAc-LAA"/>
    <property type="match status" value="1"/>
</dbReference>
<dbReference type="PROSITE" id="PS51318">
    <property type="entry name" value="TAT"/>
    <property type="match status" value="1"/>
</dbReference>
<dbReference type="Proteomes" id="UP000192374">
    <property type="component" value="Unassembled WGS sequence"/>
</dbReference>
<keyword evidence="2" id="KW-0472">Membrane</keyword>
<evidence type="ECO:0000313" key="5">
    <source>
        <dbReference type="Proteomes" id="UP000192374"/>
    </source>
</evidence>
<dbReference type="PANTHER" id="PTHR30404:SF0">
    <property type="entry name" value="N-ACETYLMURAMOYL-L-ALANINE AMIDASE AMIC"/>
    <property type="match status" value="1"/>
</dbReference>
<proteinExistence type="predicted"/>
<name>A0ABX3SYK3_9MYCO</name>
<dbReference type="InterPro" id="IPR050695">
    <property type="entry name" value="N-acetylmuramoyl_amidase_3"/>
</dbReference>
<accession>A0ABX3SYK3</accession>
<protein>
    <submittedName>
        <fullName evidence="4">N-acetylmuramoyl-L-alanine amidase</fullName>
    </submittedName>
</protein>
<dbReference type="InterPro" id="IPR006311">
    <property type="entry name" value="TAT_signal"/>
</dbReference>
<dbReference type="Gene3D" id="3.40.630.40">
    <property type="entry name" value="Zn-dependent exopeptidases"/>
    <property type="match status" value="1"/>
</dbReference>
<dbReference type="PANTHER" id="PTHR30404">
    <property type="entry name" value="N-ACETYLMURAMOYL-L-ALANINE AMIDASE"/>
    <property type="match status" value="1"/>
</dbReference>
<feature type="transmembrane region" description="Helical" evidence="2">
    <location>
        <begin position="21"/>
        <end position="40"/>
    </location>
</feature>
<comment type="caution">
    <text evidence="4">The sequence shown here is derived from an EMBL/GenBank/DDBJ whole genome shotgun (WGS) entry which is preliminary data.</text>
</comment>
<feature type="domain" description="MurNAc-LAA" evidence="3">
    <location>
        <begin position="136"/>
        <end position="257"/>
    </location>
</feature>
<dbReference type="SUPFAM" id="SSF53187">
    <property type="entry name" value="Zn-dependent exopeptidases"/>
    <property type="match status" value="1"/>
</dbReference>
<keyword evidence="5" id="KW-1185">Reference proteome</keyword>
<keyword evidence="1" id="KW-0378">Hydrolase</keyword>
<keyword evidence="2" id="KW-1133">Transmembrane helix</keyword>
<keyword evidence="2" id="KW-0812">Transmembrane</keyword>
<evidence type="ECO:0000256" key="1">
    <source>
        <dbReference type="ARBA" id="ARBA00022801"/>
    </source>
</evidence>
<dbReference type="RefSeq" id="WP_083090129.1">
    <property type="nucleotide sequence ID" value="NZ_AP022583.1"/>
</dbReference>
<organism evidence="4 5">
    <name type="scientific">Mycobacterium noviomagense</name>
    <dbReference type="NCBI Taxonomy" id="459858"/>
    <lineage>
        <taxon>Bacteria</taxon>
        <taxon>Bacillati</taxon>
        <taxon>Actinomycetota</taxon>
        <taxon>Actinomycetes</taxon>
        <taxon>Mycobacteriales</taxon>
        <taxon>Mycobacteriaceae</taxon>
        <taxon>Mycobacterium</taxon>
    </lineage>
</organism>
<evidence type="ECO:0000259" key="3">
    <source>
        <dbReference type="SMART" id="SM00646"/>
    </source>
</evidence>
<dbReference type="Pfam" id="PF01520">
    <property type="entry name" value="Amidase_3"/>
    <property type="match status" value="1"/>
</dbReference>
<dbReference type="InterPro" id="IPR002508">
    <property type="entry name" value="MurNAc-LAA_cat"/>
</dbReference>
<evidence type="ECO:0000313" key="4">
    <source>
        <dbReference type="EMBL" id="ORB10753.1"/>
    </source>
</evidence>
<reference evidence="4 5" key="1">
    <citation type="submission" date="2017-02" db="EMBL/GenBank/DDBJ databases">
        <title>The new phylogeny of genus Mycobacterium.</title>
        <authorList>
            <person name="Tortoli E."/>
            <person name="Trovato A."/>
            <person name="Cirillo D.M."/>
        </authorList>
    </citation>
    <scope>NUCLEOTIDE SEQUENCE [LARGE SCALE GENOMIC DNA]</scope>
    <source>
        <strain evidence="4 5">DSM 45145</strain>
    </source>
</reference>